<accession>A0A820CDF3</accession>
<sequence length="97" mass="10977">MSLFLKDLPCRNPDNFTRLHTIGATRQLSVQPTYAAILDSNAKEIINDPVPMLIHRLSLIPKDESRKRSIPEDESQVPSFTLDQTKRTKPSTSDSNE</sequence>
<dbReference type="Proteomes" id="UP000663860">
    <property type="component" value="Unassembled WGS sequence"/>
</dbReference>
<gene>
    <name evidence="2" type="ORF">BJG266_LOCUS3994</name>
    <name evidence="3" type="ORF">IZO911_LOCUS22206</name>
    <name evidence="5" type="ORF">JYZ213_LOCUS22212</name>
    <name evidence="8" type="ORF">KXQ929_LOCUS12792</name>
    <name evidence="10" type="ORF">OKA104_LOCUS22185</name>
    <name evidence="11" type="ORF">OKA104_LOCUS42010</name>
    <name evidence="9" type="ORF">OXD698_LOCUS16002</name>
    <name evidence="6" type="ORF">QVE165_LOCUS26413</name>
    <name evidence="7" type="ORF">QVE165_LOCUS26438</name>
    <name evidence="4" type="ORF">VCS650_LOCUS20572</name>
</gene>
<evidence type="ECO:0000256" key="1">
    <source>
        <dbReference type="SAM" id="MobiDB-lite"/>
    </source>
</evidence>
<feature type="compositionally biased region" description="Basic and acidic residues" evidence="1">
    <location>
        <begin position="62"/>
        <end position="71"/>
    </location>
</feature>
<feature type="region of interest" description="Disordered" evidence="1">
    <location>
        <begin position="62"/>
        <end position="97"/>
    </location>
</feature>
<evidence type="ECO:0000313" key="2">
    <source>
        <dbReference type="EMBL" id="CAF0778636.1"/>
    </source>
</evidence>
<evidence type="ECO:0000313" key="6">
    <source>
        <dbReference type="EMBL" id="CAF1211900.1"/>
    </source>
</evidence>
<dbReference type="AlphaFoldDB" id="A0A820CDF3"/>
<proteinExistence type="predicted"/>
<dbReference type="Proteomes" id="UP000663877">
    <property type="component" value="Unassembled WGS sequence"/>
</dbReference>
<dbReference type="OrthoDB" id="9983099at2759"/>
<dbReference type="Proteomes" id="UP000663891">
    <property type="component" value="Unassembled WGS sequence"/>
</dbReference>
<dbReference type="Proteomes" id="UP000663881">
    <property type="component" value="Unassembled WGS sequence"/>
</dbReference>
<evidence type="ECO:0000313" key="10">
    <source>
        <dbReference type="EMBL" id="CAF3863717.1"/>
    </source>
</evidence>
<dbReference type="EMBL" id="CAJNOM010000196">
    <property type="protein sequence ID" value="CAF1211900.1"/>
    <property type="molecule type" value="Genomic_DNA"/>
</dbReference>
<dbReference type="EMBL" id="CAJNOG010000250">
    <property type="protein sequence ID" value="CAF1116084.1"/>
    <property type="molecule type" value="Genomic_DNA"/>
</dbReference>
<evidence type="ECO:0000313" key="8">
    <source>
        <dbReference type="EMBL" id="CAF3726985.1"/>
    </source>
</evidence>
<dbReference type="EMBL" id="CAJNOI010000009">
    <property type="protein sequence ID" value="CAF0778636.1"/>
    <property type="molecule type" value="Genomic_DNA"/>
</dbReference>
<protein>
    <submittedName>
        <fullName evidence="11">Uncharacterized protein</fullName>
    </submittedName>
</protein>
<evidence type="ECO:0000313" key="12">
    <source>
        <dbReference type="Proteomes" id="UP000663832"/>
    </source>
</evidence>
<reference evidence="11" key="1">
    <citation type="submission" date="2021-02" db="EMBL/GenBank/DDBJ databases">
        <authorList>
            <person name="Nowell W R."/>
        </authorList>
    </citation>
    <scope>NUCLEOTIDE SEQUENCE</scope>
</reference>
<dbReference type="EMBL" id="CAJNOM010000196">
    <property type="protein sequence ID" value="CAF1212358.1"/>
    <property type="molecule type" value="Genomic_DNA"/>
</dbReference>
<dbReference type="Proteomes" id="UP000663844">
    <property type="component" value="Unassembled WGS sequence"/>
</dbReference>
<dbReference type="EMBL" id="CAJOBB010000668">
    <property type="protein sequence ID" value="CAF3726985.1"/>
    <property type="molecule type" value="Genomic_DNA"/>
</dbReference>
<keyword evidence="12" id="KW-1185">Reference proteome</keyword>
<organism evidence="11 13">
    <name type="scientific">Adineta steineri</name>
    <dbReference type="NCBI Taxonomy" id="433720"/>
    <lineage>
        <taxon>Eukaryota</taxon>
        <taxon>Metazoa</taxon>
        <taxon>Spiralia</taxon>
        <taxon>Gnathifera</taxon>
        <taxon>Rotifera</taxon>
        <taxon>Eurotatoria</taxon>
        <taxon>Bdelloidea</taxon>
        <taxon>Adinetida</taxon>
        <taxon>Adinetidae</taxon>
        <taxon>Adineta</taxon>
    </lineage>
</organism>
<dbReference type="Proteomes" id="UP000663845">
    <property type="component" value="Unassembled WGS sequence"/>
</dbReference>
<evidence type="ECO:0000313" key="5">
    <source>
        <dbReference type="EMBL" id="CAF1116084.1"/>
    </source>
</evidence>
<evidence type="ECO:0000313" key="11">
    <source>
        <dbReference type="EMBL" id="CAF4220392.1"/>
    </source>
</evidence>
<evidence type="ECO:0000313" key="13">
    <source>
        <dbReference type="Proteomes" id="UP000663881"/>
    </source>
</evidence>
<comment type="caution">
    <text evidence="11">The sequence shown here is derived from an EMBL/GenBank/DDBJ whole genome shotgun (WGS) entry which is preliminary data.</text>
</comment>
<name>A0A820CDF3_9BILA</name>
<dbReference type="EMBL" id="CAJOAY010010355">
    <property type="protein sequence ID" value="CAF4220392.1"/>
    <property type="molecule type" value="Genomic_DNA"/>
</dbReference>
<evidence type="ECO:0000313" key="4">
    <source>
        <dbReference type="EMBL" id="CAF1109805.1"/>
    </source>
</evidence>
<dbReference type="EMBL" id="CAJOAY010001600">
    <property type="protein sequence ID" value="CAF3863717.1"/>
    <property type="molecule type" value="Genomic_DNA"/>
</dbReference>
<dbReference type="EMBL" id="CAJOAZ010001078">
    <property type="protein sequence ID" value="CAF3760734.1"/>
    <property type="molecule type" value="Genomic_DNA"/>
</dbReference>
<dbReference type="Proteomes" id="UP000663832">
    <property type="component" value="Unassembled WGS sequence"/>
</dbReference>
<evidence type="ECO:0000313" key="3">
    <source>
        <dbReference type="EMBL" id="CAF1085645.1"/>
    </source>
</evidence>
<evidence type="ECO:0000313" key="7">
    <source>
        <dbReference type="EMBL" id="CAF1212358.1"/>
    </source>
</evidence>
<dbReference type="Proteomes" id="UP000663868">
    <property type="component" value="Unassembled WGS sequence"/>
</dbReference>
<evidence type="ECO:0000313" key="9">
    <source>
        <dbReference type="EMBL" id="CAF3760734.1"/>
    </source>
</evidence>
<dbReference type="EMBL" id="CAJNON010000214">
    <property type="protein sequence ID" value="CAF1109805.1"/>
    <property type="molecule type" value="Genomic_DNA"/>
</dbReference>
<dbReference type="EMBL" id="CAJNOE010000246">
    <property type="protein sequence ID" value="CAF1085645.1"/>
    <property type="molecule type" value="Genomic_DNA"/>
</dbReference>